<dbReference type="OrthoDB" id="2801567at2759"/>
<keyword evidence="3" id="KW-1185">Reference proteome</keyword>
<dbReference type="Proteomes" id="UP000092993">
    <property type="component" value="Unassembled WGS sequence"/>
</dbReference>
<reference evidence="2 3" key="1">
    <citation type="submission" date="2016-03" db="EMBL/GenBank/DDBJ databases">
        <title>Whole genome sequencing of Grifola frondosa 9006-11.</title>
        <authorList>
            <person name="Min B."/>
            <person name="Park H."/>
            <person name="Kim J.-G."/>
            <person name="Cho H."/>
            <person name="Oh Y.-L."/>
            <person name="Kong W.-S."/>
            <person name="Choi I.-G."/>
        </authorList>
    </citation>
    <scope>NUCLEOTIDE SEQUENCE [LARGE SCALE GENOMIC DNA]</scope>
    <source>
        <strain evidence="2 3">9006-11</strain>
    </source>
</reference>
<dbReference type="AlphaFoldDB" id="A0A1C7LW24"/>
<organism evidence="2 3">
    <name type="scientific">Grifola frondosa</name>
    <name type="common">Maitake</name>
    <name type="synonym">Polyporus frondosus</name>
    <dbReference type="NCBI Taxonomy" id="5627"/>
    <lineage>
        <taxon>Eukaryota</taxon>
        <taxon>Fungi</taxon>
        <taxon>Dikarya</taxon>
        <taxon>Basidiomycota</taxon>
        <taxon>Agaricomycotina</taxon>
        <taxon>Agaricomycetes</taxon>
        <taxon>Polyporales</taxon>
        <taxon>Grifolaceae</taxon>
        <taxon>Grifola</taxon>
    </lineage>
</organism>
<dbReference type="EMBL" id="LUGG01000022">
    <property type="protein sequence ID" value="OBZ68267.1"/>
    <property type="molecule type" value="Genomic_DNA"/>
</dbReference>
<gene>
    <name evidence="2" type="ORF">A0H81_12046</name>
</gene>
<sequence>MQSQDYKDVAHWTSASEDNAAAANGSRSSGPSPPSPLIPSIPHANSGGIGDDGPLMLQSTKQESTKLPLRFSPTLPALSYQDLYLLDMDILLQMGECRRLWECSLTSPVDGVQSICSIRSLREKEIYLNSTCKSLKDRTTSLDNATMTLKTAMVERIKENIQIVRGYITGLEKPTVAPGSARSFDTSKFVNKPVLNLHRIYLSVLYIVLAMSLLAKLSRSLSNGLLRLLGLFLEDVWRDKGGPTPDEAAILDDFPKDIRSVRKAFDLEPTTIIWACCPKCSFTHRSFPEKPPCNARLTTRKVQKGESVRVPIRPYPVQDFDAFVASLLCRPGIEDVIRKGMDLVLKQEDFYLQDVIHGSALREIKGPDGRAFADGPAEEI</sequence>
<protein>
    <submittedName>
        <fullName evidence="2">Uncharacterized protein</fullName>
    </submittedName>
</protein>
<feature type="compositionally biased region" description="Basic and acidic residues" evidence="1">
    <location>
        <begin position="1"/>
        <end position="10"/>
    </location>
</feature>
<feature type="region of interest" description="Disordered" evidence="1">
    <location>
        <begin position="1"/>
        <end position="56"/>
    </location>
</feature>
<comment type="caution">
    <text evidence="2">The sequence shown here is derived from an EMBL/GenBank/DDBJ whole genome shotgun (WGS) entry which is preliminary data.</text>
</comment>
<evidence type="ECO:0000313" key="2">
    <source>
        <dbReference type="EMBL" id="OBZ68267.1"/>
    </source>
</evidence>
<accession>A0A1C7LW24</accession>
<evidence type="ECO:0000256" key="1">
    <source>
        <dbReference type="SAM" id="MobiDB-lite"/>
    </source>
</evidence>
<proteinExistence type="predicted"/>
<evidence type="ECO:0000313" key="3">
    <source>
        <dbReference type="Proteomes" id="UP000092993"/>
    </source>
</evidence>
<name>A0A1C7LW24_GRIFR</name>